<dbReference type="InterPro" id="IPR051240">
    <property type="entry name" value="Mito_RNA-Proc/Resp"/>
</dbReference>
<name>A0A165W8C4_9AGAM</name>
<dbReference type="PANTHER" id="PTHR47933:SF11">
    <property type="entry name" value="PENTATRICOPEPTIDE REPEAT-CONTAINING PROTEIN 2"/>
    <property type="match status" value="1"/>
</dbReference>
<evidence type="ECO:0000256" key="1">
    <source>
        <dbReference type="ARBA" id="ARBA00022737"/>
    </source>
</evidence>
<dbReference type="InParanoid" id="A0A165W8C4"/>
<keyword evidence="3" id="KW-1185">Reference proteome</keyword>
<evidence type="ECO:0000313" key="3">
    <source>
        <dbReference type="Proteomes" id="UP000076761"/>
    </source>
</evidence>
<dbReference type="STRING" id="1314782.A0A165W8C4"/>
<organism evidence="2 3">
    <name type="scientific">Neolentinus lepideus HHB14362 ss-1</name>
    <dbReference type="NCBI Taxonomy" id="1314782"/>
    <lineage>
        <taxon>Eukaryota</taxon>
        <taxon>Fungi</taxon>
        <taxon>Dikarya</taxon>
        <taxon>Basidiomycota</taxon>
        <taxon>Agaricomycotina</taxon>
        <taxon>Agaricomycetes</taxon>
        <taxon>Gloeophyllales</taxon>
        <taxon>Gloeophyllaceae</taxon>
        <taxon>Neolentinus</taxon>
    </lineage>
</organism>
<reference evidence="2 3" key="1">
    <citation type="journal article" date="2016" name="Mol. Biol. Evol.">
        <title>Comparative Genomics of Early-Diverging Mushroom-Forming Fungi Provides Insights into the Origins of Lignocellulose Decay Capabilities.</title>
        <authorList>
            <person name="Nagy L.G."/>
            <person name="Riley R."/>
            <person name="Tritt A."/>
            <person name="Adam C."/>
            <person name="Daum C."/>
            <person name="Floudas D."/>
            <person name="Sun H."/>
            <person name="Yadav J.S."/>
            <person name="Pangilinan J."/>
            <person name="Larsson K.H."/>
            <person name="Matsuura K."/>
            <person name="Barry K."/>
            <person name="Labutti K."/>
            <person name="Kuo R."/>
            <person name="Ohm R.A."/>
            <person name="Bhattacharya S.S."/>
            <person name="Shirouzu T."/>
            <person name="Yoshinaga Y."/>
            <person name="Martin F.M."/>
            <person name="Grigoriev I.V."/>
            <person name="Hibbett D.S."/>
        </authorList>
    </citation>
    <scope>NUCLEOTIDE SEQUENCE [LARGE SCALE GENOMIC DNA]</scope>
    <source>
        <strain evidence="2 3">HHB14362 ss-1</strain>
    </source>
</reference>
<dbReference type="PANTHER" id="PTHR47933">
    <property type="entry name" value="PENTATRICOPEPTIDE REPEAT-CONTAINING PROTEIN 1, MITOCHONDRIAL"/>
    <property type="match status" value="1"/>
</dbReference>
<sequence>MLASGPTVIFHLNAPIRVDSGDGAGSQLSNEFLTRIYSSRTARWTTRPASATRVRTPLFTHARFLRSYSTSLDELATLVASYRVSVQKSHGVGETYQDLARLLREKDDLRPASSGLLSEGHLLAGIRVLLRSGDSKDIELSRAILLDMPVLFGIPLHLGLYEDVVRTLLKCGHENAALEWLNGMVRKSSPFAPSDQLWVELLDHLAEARLSSLVPHTLSLIREGRRVSGCSDSLSELASDVLRVISKDVPTIEDLSKVLAELKRDSLPQEASELLYVKEIYADRTDLSSHAALIHEYYLHLQLQRQNEKLADESLRNGPRAALRLFRSSADKGIQAQPSTLNVILGISSAVRDLRELEREMGVKGTSSTWSLLVRNALTEGGVEKAKAVYAEARASNIPLERGTMDALIHAICIGAKPLQLPNDDAIDTALQILEDSVRSEPGQSVEAGIFTILLRTLLVSPNRTKYLAVAINLIEDMRKLNVSVSGPTLSAIIIMLLRVATSFDRAFALYLFVKNLWPEASLSSEEYDGILRAYCRAPCSQTSPLQPDQYFQIVGDMRRAKHPVTEGVYSLAFSQISSVDGARRHEDVLLAVHRIHRFLMVEPSFTPSTALWNQLMGTYIAVGSFTEAYRIWDRLLLSGRYDNSSLHIIVKACKSAGDISLPRKLYSRVHKFGFDLDLVNWNHWLECLCSADMLDEAVRLLCLEMPSLPENNAPDVRSARIVLACAKKNKKHLKTLSIIKQHLPELWKTLPDTLKIRN</sequence>
<dbReference type="EMBL" id="KV425551">
    <property type="protein sequence ID" value="KZT30824.1"/>
    <property type="molecule type" value="Genomic_DNA"/>
</dbReference>
<proteinExistence type="predicted"/>
<accession>A0A165W8C4</accession>
<dbReference type="Gene3D" id="1.25.40.10">
    <property type="entry name" value="Tetratricopeptide repeat domain"/>
    <property type="match status" value="2"/>
</dbReference>
<dbReference type="Pfam" id="PF01535">
    <property type="entry name" value="PPR"/>
    <property type="match status" value="1"/>
</dbReference>
<dbReference type="InterPro" id="IPR011990">
    <property type="entry name" value="TPR-like_helical_dom_sf"/>
</dbReference>
<dbReference type="GO" id="GO:0003729">
    <property type="term" value="F:mRNA binding"/>
    <property type="evidence" value="ECO:0007669"/>
    <property type="project" value="TreeGrafter"/>
</dbReference>
<dbReference type="AlphaFoldDB" id="A0A165W8C4"/>
<evidence type="ECO:0008006" key="4">
    <source>
        <dbReference type="Google" id="ProtNLM"/>
    </source>
</evidence>
<dbReference type="InterPro" id="IPR002885">
    <property type="entry name" value="PPR_rpt"/>
</dbReference>
<keyword evidence="1" id="KW-0677">Repeat</keyword>
<evidence type="ECO:0000313" key="2">
    <source>
        <dbReference type="EMBL" id="KZT30824.1"/>
    </source>
</evidence>
<dbReference type="OrthoDB" id="185373at2759"/>
<dbReference type="Proteomes" id="UP000076761">
    <property type="component" value="Unassembled WGS sequence"/>
</dbReference>
<gene>
    <name evidence="2" type="ORF">NEOLEDRAFT_1166176</name>
</gene>
<protein>
    <recommendedName>
        <fullName evidence="4">Pentacotripeptide-repeat region of PRORP domain-containing protein</fullName>
    </recommendedName>
</protein>